<dbReference type="InParanoid" id="A0A2K1IGL3"/>
<reference evidence="2 4" key="2">
    <citation type="journal article" date="2018" name="Plant J.">
        <title>The Physcomitrella patens chromosome-scale assembly reveals moss genome structure and evolution.</title>
        <authorList>
            <person name="Lang D."/>
            <person name="Ullrich K.K."/>
            <person name="Murat F."/>
            <person name="Fuchs J."/>
            <person name="Jenkins J."/>
            <person name="Haas F.B."/>
            <person name="Piednoel M."/>
            <person name="Gundlach H."/>
            <person name="Van Bel M."/>
            <person name="Meyberg R."/>
            <person name="Vives C."/>
            <person name="Morata J."/>
            <person name="Symeonidi A."/>
            <person name="Hiss M."/>
            <person name="Muchero W."/>
            <person name="Kamisugi Y."/>
            <person name="Saleh O."/>
            <person name="Blanc G."/>
            <person name="Decker E.L."/>
            <person name="van Gessel N."/>
            <person name="Grimwood J."/>
            <person name="Hayes R.D."/>
            <person name="Graham S.W."/>
            <person name="Gunter L.E."/>
            <person name="McDaniel S.F."/>
            <person name="Hoernstein S.N.W."/>
            <person name="Larsson A."/>
            <person name="Li F.W."/>
            <person name="Perroud P.F."/>
            <person name="Phillips J."/>
            <person name="Ranjan P."/>
            <person name="Rokshar D.S."/>
            <person name="Rothfels C.J."/>
            <person name="Schneider L."/>
            <person name="Shu S."/>
            <person name="Stevenson D.W."/>
            <person name="Thummler F."/>
            <person name="Tillich M."/>
            <person name="Villarreal Aguilar J.C."/>
            <person name="Widiez T."/>
            <person name="Wong G.K."/>
            <person name="Wymore A."/>
            <person name="Zhang Y."/>
            <person name="Zimmer A.D."/>
            <person name="Quatrano R.S."/>
            <person name="Mayer K.F.X."/>
            <person name="Goodstein D."/>
            <person name="Casacuberta J.M."/>
            <person name="Vandepoele K."/>
            <person name="Reski R."/>
            <person name="Cuming A.C."/>
            <person name="Tuskan G.A."/>
            <person name="Maumus F."/>
            <person name="Salse J."/>
            <person name="Schmutz J."/>
            <person name="Rensing S.A."/>
        </authorList>
    </citation>
    <scope>NUCLEOTIDE SEQUENCE [LARGE SCALE GENOMIC DNA]</scope>
    <source>
        <strain evidence="3 4">cv. Gransden 2004</strain>
    </source>
</reference>
<protein>
    <submittedName>
        <fullName evidence="2 3">Uncharacterized protein</fullName>
    </submittedName>
</protein>
<evidence type="ECO:0000256" key="1">
    <source>
        <dbReference type="SAM" id="Phobius"/>
    </source>
</evidence>
<reference evidence="3" key="3">
    <citation type="submission" date="2020-12" db="UniProtKB">
        <authorList>
            <consortium name="EnsemblPlants"/>
        </authorList>
    </citation>
    <scope>IDENTIFICATION</scope>
</reference>
<keyword evidence="1" id="KW-0812">Transmembrane</keyword>
<proteinExistence type="predicted"/>
<evidence type="ECO:0000313" key="2">
    <source>
        <dbReference type="EMBL" id="PNR28416.1"/>
    </source>
</evidence>
<dbReference type="EnsemblPlants" id="Pp3c24_12970V3.1">
    <property type="protein sequence ID" value="PAC:32909599.CDS.1"/>
    <property type="gene ID" value="Pp3c24_12970"/>
</dbReference>
<dbReference type="EMBL" id="ABEU02000024">
    <property type="protein sequence ID" value="PNR28416.1"/>
    <property type="molecule type" value="Genomic_DNA"/>
</dbReference>
<gene>
    <name evidence="2" type="ORF">PHYPA_029008</name>
</gene>
<feature type="transmembrane region" description="Helical" evidence="1">
    <location>
        <begin position="20"/>
        <end position="42"/>
    </location>
</feature>
<evidence type="ECO:0000313" key="4">
    <source>
        <dbReference type="Proteomes" id="UP000006727"/>
    </source>
</evidence>
<reference evidence="2 4" key="1">
    <citation type="journal article" date="2008" name="Science">
        <title>The Physcomitrella genome reveals evolutionary insights into the conquest of land by plants.</title>
        <authorList>
            <person name="Rensing S."/>
            <person name="Lang D."/>
            <person name="Zimmer A."/>
            <person name="Terry A."/>
            <person name="Salamov A."/>
            <person name="Shapiro H."/>
            <person name="Nishiyama T."/>
            <person name="Perroud P.-F."/>
            <person name="Lindquist E."/>
            <person name="Kamisugi Y."/>
            <person name="Tanahashi T."/>
            <person name="Sakakibara K."/>
            <person name="Fujita T."/>
            <person name="Oishi K."/>
            <person name="Shin-I T."/>
            <person name="Kuroki Y."/>
            <person name="Toyoda A."/>
            <person name="Suzuki Y."/>
            <person name="Hashimoto A."/>
            <person name="Yamaguchi K."/>
            <person name="Sugano A."/>
            <person name="Kohara Y."/>
            <person name="Fujiyama A."/>
            <person name="Anterola A."/>
            <person name="Aoki S."/>
            <person name="Ashton N."/>
            <person name="Barbazuk W.B."/>
            <person name="Barker E."/>
            <person name="Bennetzen J."/>
            <person name="Bezanilla M."/>
            <person name="Blankenship R."/>
            <person name="Cho S.H."/>
            <person name="Dutcher S."/>
            <person name="Estelle M."/>
            <person name="Fawcett J.A."/>
            <person name="Gundlach H."/>
            <person name="Hanada K."/>
            <person name="Heyl A."/>
            <person name="Hicks K.A."/>
            <person name="Hugh J."/>
            <person name="Lohr M."/>
            <person name="Mayer K."/>
            <person name="Melkozernov A."/>
            <person name="Murata T."/>
            <person name="Nelson D."/>
            <person name="Pils B."/>
            <person name="Prigge M."/>
            <person name="Reiss B."/>
            <person name="Renner T."/>
            <person name="Rombauts S."/>
            <person name="Rushton P."/>
            <person name="Sanderfoot A."/>
            <person name="Schween G."/>
            <person name="Shiu S.-H."/>
            <person name="Stueber K."/>
            <person name="Theodoulou F.L."/>
            <person name="Tu H."/>
            <person name="Van de Peer Y."/>
            <person name="Verrier P.J."/>
            <person name="Waters E."/>
            <person name="Wood A."/>
            <person name="Yang L."/>
            <person name="Cove D."/>
            <person name="Cuming A."/>
            <person name="Hasebe M."/>
            <person name="Lucas S."/>
            <person name="Mishler D.B."/>
            <person name="Reski R."/>
            <person name="Grigoriev I."/>
            <person name="Quatrano R.S."/>
            <person name="Boore J.L."/>
        </authorList>
    </citation>
    <scope>NUCLEOTIDE SEQUENCE [LARGE SCALE GENOMIC DNA]</scope>
    <source>
        <strain evidence="3 4">cv. Gransden 2004</strain>
    </source>
</reference>
<sequence>MFAWPAPATFKIMASTQKKYLPHLLSWLFSNNISLVLCDFVVAHARNRNSERYGILRK</sequence>
<dbReference type="AlphaFoldDB" id="A0A2K1IGL3"/>
<organism evidence="2">
    <name type="scientific">Physcomitrium patens</name>
    <name type="common">Spreading-leaved earth moss</name>
    <name type="synonym">Physcomitrella patens</name>
    <dbReference type="NCBI Taxonomy" id="3218"/>
    <lineage>
        <taxon>Eukaryota</taxon>
        <taxon>Viridiplantae</taxon>
        <taxon>Streptophyta</taxon>
        <taxon>Embryophyta</taxon>
        <taxon>Bryophyta</taxon>
        <taxon>Bryophytina</taxon>
        <taxon>Bryopsida</taxon>
        <taxon>Funariidae</taxon>
        <taxon>Funariales</taxon>
        <taxon>Funariaceae</taxon>
        <taxon>Physcomitrium</taxon>
    </lineage>
</organism>
<dbReference type="Proteomes" id="UP000006727">
    <property type="component" value="Chromosome 24"/>
</dbReference>
<accession>A0A2K1IGL3</accession>
<name>A0A2K1IGL3_PHYPA</name>
<keyword evidence="1" id="KW-1133">Transmembrane helix</keyword>
<evidence type="ECO:0000313" key="3">
    <source>
        <dbReference type="EnsemblPlants" id="PAC:32909599.CDS.1"/>
    </source>
</evidence>
<dbReference type="Gramene" id="Pp3c24_12970V3.1">
    <property type="protein sequence ID" value="PAC:32909599.CDS.1"/>
    <property type="gene ID" value="Pp3c24_12970"/>
</dbReference>
<keyword evidence="1" id="KW-0472">Membrane</keyword>
<keyword evidence="4" id="KW-1185">Reference proteome</keyword>